<proteinExistence type="inferred from homology"/>
<dbReference type="AlphaFoldDB" id="C7M000"/>
<dbReference type="eggNOG" id="COG1177">
    <property type="taxonomic scope" value="Bacteria"/>
</dbReference>
<keyword evidence="11" id="KW-1185">Reference proteome</keyword>
<dbReference type="InterPro" id="IPR035906">
    <property type="entry name" value="MetI-like_sf"/>
</dbReference>
<evidence type="ECO:0000313" key="11">
    <source>
        <dbReference type="Proteomes" id="UP000000771"/>
    </source>
</evidence>
<feature type="transmembrane region" description="Helical" evidence="8">
    <location>
        <begin position="225"/>
        <end position="247"/>
    </location>
</feature>
<evidence type="ECO:0000259" key="9">
    <source>
        <dbReference type="PROSITE" id="PS50928"/>
    </source>
</evidence>
<evidence type="ECO:0000256" key="5">
    <source>
        <dbReference type="ARBA" id="ARBA00022692"/>
    </source>
</evidence>
<feature type="transmembrane region" description="Helical" evidence="8">
    <location>
        <begin position="50"/>
        <end position="76"/>
    </location>
</feature>
<feature type="transmembrane region" description="Helical" evidence="8">
    <location>
        <begin position="182"/>
        <end position="205"/>
    </location>
</feature>
<dbReference type="Pfam" id="PF00528">
    <property type="entry name" value="BPD_transp_1"/>
    <property type="match status" value="1"/>
</dbReference>
<evidence type="ECO:0000256" key="4">
    <source>
        <dbReference type="ARBA" id="ARBA00022519"/>
    </source>
</evidence>
<name>C7M000_ACIFD</name>
<dbReference type="RefSeq" id="WP_015798792.1">
    <property type="nucleotide sequence ID" value="NC_013124.1"/>
</dbReference>
<feature type="transmembrane region" description="Helical" evidence="8">
    <location>
        <begin position="88"/>
        <end position="111"/>
    </location>
</feature>
<dbReference type="Gene3D" id="1.10.3720.10">
    <property type="entry name" value="MetI-like"/>
    <property type="match status" value="1"/>
</dbReference>
<keyword evidence="3" id="KW-1003">Cell membrane</keyword>
<dbReference type="GO" id="GO:0005886">
    <property type="term" value="C:plasma membrane"/>
    <property type="evidence" value="ECO:0007669"/>
    <property type="project" value="UniProtKB-SubCell"/>
</dbReference>
<keyword evidence="2 8" id="KW-0813">Transport</keyword>
<evidence type="ECO:0000256" key="8">
    <source>
        <dbReference type="RuleBase" id="RU363032"/>
    </source>
</evidence>
<dbReference type="PANTHER" id="PTHR43357:SF4">
    <property type="entry name" value="INNER MEMBRANE ABC TRANSPORTER PERMEASE PROTEIN YDCV"/>
    <property type="match status" value="1"/>
</dbReference>
<dbReference type="STRING" id="525909.Afer_1382"/>
<reference evidence="10 11" key="1">
    <citation type="journal article" date="2009" name="Stand. Genomic Sci.">
        <title>Complete genome sequence of Acidimicrobium ferrooxidans type strain (ICP).</title>
        <authorList>
            <person name="Clum A."/>
            <person name="Nolan M."/>
            <person name="Lang E."/>
            <person name="Glavina Del Rio T."/>
            <person name="Tice H."/>
            <person name="Copeland A."/>
            <person name="Cheng J.F."/>
            <person name="Lucas S."/>
            <person name="Chen F."/>
            <person name="Bruce D."/>
            <person name="Goodwin L."/>
            <person name="Pitluck S."/>
            <person name="Ivanova N."/>
            <person name="Mavrommatis K."/>
            <person name="Mikhailova N."/>
            <person name="Pati A."/>
            <person name="Chen A."/>
            <person name="Palaniappan K."/>
            <person name="Goker M."/>
            <person name="Spring S."/>
            <person name="Land M."/>
            <person name="Hauser L."/>
            <person name="Chang Y.J."/>
            <person name="Jeffries C.C."/>
            <person name="Chain P."/>
            <person name="Bristow J."/>
            <person name="Eisen J.A."/>
            <person name="Markowitz V."/>
            <person name="Hugenholtz P."/>
            <person name="Kyrpides N.C."/>
            <person name="Klenk H.P."/>
            <person name="Lapidus A."/>
        </authorList>
    </citation>
    <scope>NUCLEOTIDE SEQUENCE [LARGE SCALE GENOMIC DNA]</scope>
    <source>
        <strain evidence="11">DSM 10331 / JCM 15462 / NBRC 103882 / ICP</strain>
    </source>
</reference>
<organism evidence="10 11">
    <name type="scientific">Acidimicrobium ferrooxidans (strain DSM 10331 / JCM 15462 / NBRC 103882 / ICP)</name>
    <dbReference type="NCBI Taxonomy" id="525909"/>
    <lineage>
        <taxon>Bacteria</taxon>
        <taxon>Bacillati</taxon>
        <taxon>Actinomycetota</taxon>
        <taxon>Acidimicrobiia</taxon>
        <taxon>Acidimicrobiales</taxon>
        <taxon>Acidimicrobiaceae</taxon>
        <taxon>Acidimicrobium</taxon>
    </lineage>
</organism>
<evidence type="ECO:0000256" key="2">
    <source>
        <dbReference type="ARBA" id="ARBA00022448"/>
    </source>
</evidence>
<dbReference type="OrthoDB" id="5622164at2"/>
<dbReference type="Proteomes" id="UP000000771">
    <property type="component" value="Chromosome"/>
</dbReference>
<sequence>MSRARLLALAVVVLVAAYVLVPLVASGRFSLDGPHGTLTMSAYAAIVRTGAFWSSLWLSVRVGVATAILELILVTWTSLWVRLRAPRLAPLVDTLVLIPIMVPVVVIVLGVTSSLRFLPSLITGTPAILVAEYVVLAMPYSYRIVDAGVAALDLRTLTEAAGSLGARWSATMRLVLVPSLRGPLLAAAAMAFALSLGEYVMASLLSFTTFPVWLQTIGATQATEAVAVSTLALVGTVVLLAVVVVAAGRERTRVADRQA</sequence>
<protein>
    <submittedName>
        <fullName evidence="10">Binding-protein-dependent transport systems inner membrane component</fullName>
    </submittedName>
</protein>
<keyword evidence="7 8" id="KW-0472">Membrane</keyword>
<accession>C7M000</accession>
<keyword evidence="6 8" id="KW-1133">Transmembrane helix</keyword>
<evidence type="ECO:0000256" key="6">
    <source>
        <dbReference type="ARBA" id="ARBA00022989"/>
    </source>
</evidence>
<dbReference type="GO" id="GO:0055085">
    <property type="term" value="P:transmembrane transport"/>
    <property type="evidence" value="ECO:0007669"/>
    <property type="project" value="InterPro"/>
</dbReference>
<dbReference type="PANTHER" id="PTHR43357">
    <property type="entry name" value="INNER MEMBRANE ABC TRANSPORTER PERMEASE PROTEIN YDCV"/>
    <property type="match status" value="1"/>
</dbReference>
<dbReference type="KEGG" id="afo:Afer_1382"/>
<feature type="domain" description="ABC transmembrane type-1" evidence="9">
    <location>
        <begin position="56"/>
        <end position="246"/>
    </location>
</feature>
<keyword evidence="5 8" id="KW-0812">Transmembrane</keyword>
<dbReference type="PROSITE" id="PS50928">
    <property type="entry name" value="ABC_TM1"/>
    <property type="match status" value="1"/>
</dbReference>
<keyword evidence="4" id="KW-0997">Cell inner membrane</keyword>
<evidence type="ECO:0000256" key="1">
    <source>
        <dbReference type="ARBA" id="ARBA00004429"/>
    </source>
</evidence>
<dbReference type="SUPFAM" id="SSF161098">
    <property type="entry name" value="MetI-like"/>
    <property type="match status" value="1"/>
</dbReference>
<dbReference type="HOGENOM" id="CLU_016047_3_2_11"/>
<comment type="subcellular location">
    <subcellularLocation>
        <location evidence="1">Cell inner membrane</location>
        <topology evidence="1">Multi-pass membrane protein</topology>
    </subcellularLocation>
    <subcellularLocation>
        <location evidence="8">Cell membrane</location>
        <topology evidence="8">Multi-pass membrane protein</topology>
    </subcellularLocation>
</comment>
<evidence type="ECO:0000256" key="7">
    <source>
        <dbReference type="ARBA" id="ARBA00023136"/>
    </source>
</evidence>
<evidence type="ECO:0000256" key="3">
    <source>
        <dbReference type="ARBA" id="ARBA00022475"/>
    </source>
</evidence>
<gene>
    <name evidence="10" type="ordered locus">Afer_1382</name>
</gene>
<evidence type="ECO:0000313" key="10">
    <source>
        <dbReference type="EMBL" id="ACU54308.1"/>
    </source>
</evidence>
<dbReference type="InterPro" id="IPR000515">
    <property type="entry name" value="MetI-like"/>
</dbReference>
<feature type="transmembrane region" description="Helical" evidence="8">
    <location>
        <begin position="117"/>
        <end position="136"/>
    </location>
</feature>
<comment type="similarity">
    <text evidence="8">Belongs to the binding-protein-dependent transport system permease family.</text>
</comment>
<dbReference type="EMBL" id="CP001631">
    <property type="protein sequence ID" value="ACU54308.1"/>
    <property type="molecule type" value="Genomic_DNA"/>
</dbReference>